<accession>A0A5M9MQC7</accession>
<sequence>MQVLIFQTMQILEKSTTQLEQRAREYMAVEGLSGGLFLESSKRNVTKQSESTVDNDIEKGWELIDPSHL</sequence>
<proteinExistence type="predicted"/>
<comment type="caution">
    <text evidence="1">The sequence shown here is derived from an EMBL/GenBank/DDBJ whole genome shotgun (WGS) entry which is preliminary data.</text>
</comment>
<protein>
    <submittedName>
        <fullName evidence="1">Uncharacterized protein</fullName>
    </submittedName>
</protein>
<dbReference type="VEuPathDB" id="FungiDB:EYZ11_013184"/>
<organism evidence="1 2">
    <name type="scientific">Aspergillus tanneri</name>
    <dbReference type="NCBI Taxonomy" id="1220188"/>
    <lineage>
        <taxon>Eukaryota</taxon>
        <taxon>Fungi</taxon>
        <taxon>Dikarya</taxon>
        <taxon>Ascomycota</taxon>
        <taxon>Pezizomycotina</taxon>
        <taxon>Eurotiomycetes</taxon>
        <taxon>Eurotiomycetidae</taxon>
        <taxon>Eurotiales</taxon>
        <taxon>Aspergillaceae</taxon>
        <taxon>Aspergillus</taxon>
        <taxon>Aspergillus subgen. Circumdati</taxon>
    </lineage>
</organism>
<dbReference type="Proteomes" id="UP000324241">
    <property type="component" value="Unassembled WGS sequence"/>
</dbReference>
<reference evidence="1 2" key="1">
    <citation type="submission" date="2019-08" db="EMBL/GenBank/DDBJ databases">
        <title>The genome sequence of a newly discovered highly antifungal drug resistant Aspergillus species, Aspergillus tanneri NIH 1004.</title>
        <authorList>
            <person name="Mounaud S."/>
            <person name="Singh I."/>
            <person name="Joardar V."/>
            <person name="Pakala S."/>
            <person name="Pakala S."/>
            <person name="Venepally P."/>
            <person name="Chung J.K."/>
            <person name="Losada L."/>
            <person name="Nierman W.C."/>
        </authorList>
    </citation>
    <scope>NUCLEOTIDE SEQUENCE [LARGE SCALE GENOMIC DNA]</scope>
    <source>
        <strain evidence="1 2">NIH1004</strain>
    </source>
</reference>
<dbReference type="GeneID" id="54328126"/>
<dbReference type="EMBL" id="QUQM01000004">
    <property type="protein sequence ID" value="KAA8646749.1"/>
    <property type="molecule type" value="Genomic_DNA"/>
</dbReference>
<evidence type="ECO:0000313" key="1">
    <source>
        <dbReference type="EMBL" id="KAA8646749.1"/>
    </source>
</evidence>
<gene>
    <name evidence="1" type="ORF">ATNIH1004_005424</name>
</gene>
<dbReference type="AlphaFoldDB" id="A0A5M9MQC7"/>
<evidence type="ECO:0000313" key="2">
    <source>
        <dbReference type="Proteomes" id="UP000324241"/>
    </source>
</evidence>
<name>A0A5M9MQC7_9EURO</name>
<dbReference type="RefSeq" id="XP_033426110.1">
    <property type="nucleotide sequence ID" value="XM_033570078.1"/>
</dbReference>